<dbReference type="PANTHER" id="PTHR11645:SF0">
    <property type="entry name" value="PYRROLINE-5-CARBOXYLATE REDUCTASE 3"/>
    <property type="match status" value="1"/>
</dbReference>
<evidence type="ECO:0000256" key="1">
    <source>
        <dbReference type="ARBA" id="ARBA00005525"/>
    </source>
</evidence>
<dbReference type="SUPFAM" id="SSF51735">
    <property type="entry name" value="NAD(P)-binding Rossmann-fold domains"/>
    <property type="match status" value="1"/>
</dbReference>
<dbReference type="InterPro" id="IPR029036">
    <property type="entry name" value="P5CR_dimer"/>
</dbReference>
<comment type="pathway">
    <text evidence="6 9">Amino-acid biosynthesis; L-proline biosynthesis; L-proline from L-glutamate 5-semialdehyde: step 1/1.</text>
</comment>
<evidence type="ECO:0000256" key="4">
    <source>
        <dbReference type="ARBA" id="ARBA00023002"/>
    </source>
</evidence>
<comment type="subcellular location">
    <subcellularLocation>
        <location evidence="6">Cytoplasm</location>
    </subcellularLocation>
</comment>
<evidence type="ECO:0000313" key="13">
    <source>
        <dbReference type="Proteomes" id="UP000219901"/>
    </source>
</evidence>
<dbReference type="FunFam" id="1.10.3730.10:FF:000001">
    <property type="entry name" value="Pyrroline-5-carboxylate reductase"/>
    <property type="match status" value="1"/>
</dbReference>
<feature type="binding site" evidence="8">
    <location>
        <position position="54"/>
    </location>
    <ligand>
        <name>NADPH</name>
        <dbReference type="ChEBI" id="CHEBI:57783"/>
    </ligand>
</feature>
<dbReference type="InterPro" id="IPR028939">
    <property type="entry name" value="P5C_Rdtase_cat_N"/>
</dbReference>
<dbReference type="Gene3D" id="1.10.3730.10">
    <property type="entry name" value="ProC C-terminal domain-like"/>
    <property type="match status" value="1"/>
</dbReference>
<evidence type="ECO:0000256" key="9">
    <source>
        <dbReference type="RuleBase" id="RU003903"/>
    </source>
</evidence>
<organism evidence="12 13">
    <name type="scientific">Faecalibacterium prausnitzii</name>
    <dbReference type="NCBI Taxonomy" id="853"/>
    <lineage>
        <taxon>Bacteria</taxon>
        <taxon>Bacillati</taxon>
        <taxon>Bacillota</taxon>
        <taxon>Clostridia</taxon>
        <taxon>Eubacteriales</taxon>
        <taxon>Oscillospiraceae</taxon>
        <taxon>Faecalibacterium</taxon>
    </lineage>
</organism>
<keyword evidence="2 6" id="KW-0641">Proline biosynthesis</keyword>
<keyword evidence="6 9" id="KW-0028">Amino-acid biosynthesis</keyword>
<evidence type="ECO:0000256" key="2">
    <source>
        <dbReference type="ARBA" id="ARBA00022650"/>
    </source>
</evidence>
<evidence type="ECO:0000256" key="7">
    <source>
        <dbReference type="NCBIfam" id="TIGR00112"/>
    </source>
</evidence>
<evidence type="ECO:0000313" key="12">
    <source>
        <dbReference type="EMBL" id="PDX71327.1"/>
    </source>
</evidence>
<dbReference type="InterPro" id="IPR000304">
    <property type="entry name" value="Pyrroline-COOH_reductase"/>
</dbReference>
<dbReference type="Gene3D" id="3.40.50.720">
    <property type="entry name" value="NAD(P)-binding Rossmann-like Domain"/>
    <property type="match status" value="1"/>
</dbReference>
<dbReference type="SUPFAM" id="SSF48179">
    <property type="entry name" value="6-phosphogluconate dehydrogenase C-terminal domain-like"/>
    <property type="match status" value="1"/>
</dbReference>
<keyword evidence="3 6" id="KW-0521">NADP</keyword>
<evidence type="ECO:0000256" key="8">
    <source>
        <dbReference type="PIRSR" id="PIRSR000193-1"/>
    </source>
</evidence>
<dbReference type="PIRSF" id="PIRSF000193">
    <property type="entry name" value="Pyrrol-5-carb_rd"/>
    <property type="match status" value="1"/>
</dbReference>
<dbReference type="Proteomes" id="UP000219901">
    <property type="component" value="Unassembled WGS sequence"/>
</dbReference>
<dbReference type="InterPro" id="IPR036291">
    <property type="entry name" value="NAD(P)-bd_dom_sf"/>
</dbReference>
<dbReference type="EMBL" id="NMTV01000071">
    <property type="protein sequence ID" value="PDX71327.1"/>
    <property type="molecule type" value="Genomic_DNA"/>
</dbReference>
<dbReference type="GO" id="GO:0005737">
    <property type="term" value="C:cytoplasm"/>
    <property type="evidence" value="ECO:0007669"/>
    <property type="project" value="UniProtKB-SubCell"/>
</dbReference>
<gene>
    <name evidence="6 12" type="primary">proC</name>
    <name evidence="12" type="ORF">CGS55_14180</name>
</gene>
<dbReference type="AlphaFoldDB" id="A0A2A6ZWV7"/>
<sequence length="268" mass="27841">MMKTIGFLGCGNMGGAIARAVCKATEPENVFLANRTAAKAEALAAELGCQTSTNAEVAGDCDLIFLAVKPQMMEAMLEPLRFILAERTKRFVLCTMAAGLPVARIQEMAGGDYPVIRIMPNTPASVGEGMIQYCSANVTAEEEAAFCQLMAPAGRLDAVAEGMIDAASCVSGCGPAWVYQFIEALADGGVACGLPRAKAQEYAAQMVLGSAKLVLESGKHPGALKDAVCSPGGSTIQGVRVLEEHGLRGAVMDAVLAAYDKTKEMGKG</sequence>
<name>A0A2A6ZWV7_9FIRM</name>
<dbReference type="InterPro" id="IPR008927">
    <property type="entry name" value="6-PGluconate_DH-like_C_sf"/>
</dbReference>
<feature type="binding site" evidence="8">
    <location>
        <begin position="8"/>
        <end position="13"/>
    </location>
    <ligand>
        <name>NADP(+)</name>
        <dbReference type="ChEBI" id="CHEBI:58349"/>
    </ligand>
</feature>
<comment type="catalytic activity">
    <reaction evidence="6">
        <text>L-proline + NAD(+) = (S)-1-pyrroline-5-carboxylate + NADH + 2 H(+)</text>
        <dbReference type="Rhea" id="RHEA:14105"/>
        <dbReference type="ChEBI" id="CHEBI:15378"/>
        <dbReference type="ChEBI" id="CHEBI:17388"/>
        <dbReference type="ChEBI" id="CHEBI:57540"/>
        <dbReference type="ChEBI" id="CHEBI:57945"/>
        <dbReference type="ChEBI" id="CHEBI:60039"/>
        <dbReference type="EC" id="1.5.1.2"/>
    </reaction>
</comment>
<dbReference type="GO" id="GO:0004735">
    <property type="term" value="F:pyrroline-5-carboxylate reductase activity"/>
    <property type="evidence" value="ECO:0007669"/>
    <property type="project" value="UniProtKB-UniRule"/>
</dbReference>
<dbReference type="RefSeq" id="WP_097783894.1">
    <property type="nucleotide sequence ID" value="NZ_NMTV01000071.1"/>
</dbReference>
<comment type="catalytic activity">
    <reaction evidence="6 9">
        <text>L-proline + NADP(+) = (S)-1-pyrroline-5-carboxylate + NADPH + 2 H(+)</text>
        <dbReference type="Rhea" id="RHEA:14109"/>
        <dbReference type="ChEBI" id="CHEBI:15378"/>
        <dbReference type="ChEBI" id="CHEBI:17388"/>
        <dbReference type="ChEBI" id="CHEBI:57783"/>
        <dbReference type="ChEBI" id="CHEBI:58349"/>
        <dbReference type="ChEBI" id="CHEBI:60039"/>
        <dbReference type="EC" id="1.5.1.2"/>
    </reaction>
</comment>
<evidence type="ECO:0000256" key="5">
    <source>
        <dbReference type="ARBA" id="ARBA00058118"/>
    </source>
</evidence>
<feature type="domain" description="Pyrroline-5-carboxylate reductase catalytic N-terminal" evidence="10">
    <location>
        <begin position="4"/>
        <end position="80"/>
    </location>
</feature>
<keyword evidence="6" id="KW-0963">Cytoplasm</keyword>
<dbReference type="EC" id="1.5.1.2" evidence="6 7"/>
<evidence type="ECO:0000256" key="3">
    <source>
        <dbReference type="ARBA" id="ARBA00022857"/>
    </source>
</evidence>
<dbReference type="NCBIfam" id="TIGR00112">
    <property type="entry name" value="proC"/>
    <property type="match status" value="1"/>
</dbReference>
<evidence type="ECO:0000259" key="10">
    <source>
        <dbReference type="Pfam" id="PF03807"/>
    </source>
</evidence>
<dbReference type="Pfam" id="PF14748">
    <property type="entry name" value="P5CR_dimer"/>
    <property type="match status" value="1"/>
</dbReference>
<comment type="caution">
    <text evidence="12">The sequence shown here is derived from an EMBL/GenBank/DDBJ whole genome shotgun (WGS) entry which is preliminary data.</text>
</comment>
<keyword evidence="4 6" id="KW-0560">Oxidoreductase</keyword>
<feature type="binding site" evidence="8">
    <location>
        <begin position="67"/>
        <end position="70"/>
    </location>
    <ligand>
        <name>NADP(+)</name>
        <dbReference type="ChEBI" id="CHEBI:58349"/>
    </ligand>
</feature>
<accession>A0A2A6ZWV7</accession>
<feature type="domain" description="Pyrroline-5-carboxylate reductase dimerisation" evidence="11">
    <location>
        <begin position="161"/>
        <end position="265"/>
    </location>
</feature>
<evidence type="ECO:0000259" key="11">
    <source>
        <dbReference type="Pfam" id="PF14748"/>
    </source>
</evidence>
<dbReference type="Pfam" id="PF03807">
    <property type="entry name" value="F420_oxidored"/>
    <property type="match status" value="1"/>
</dbReference>
<dbReference type="UniPathway" id="UPA00098">
    <property type="reaction ID" value="UER00361"/>
</dbReference>
<dbReference type="GO" id="GO:0055129">
    <property type="term" value="P:L-proline biosynthetic process"/>
    <property type="evidence" value="ECO:0007669"/>
    <property type="project" value="UniProtKB-UniRule"/>
</dbReference>
<reference evidence="12 13" key="1">
    <citation type="journal article" date="2017" name="Front. Microbiol.">
        <title>New Insights into the Diversity of the Genus Faecalibacterium.</title>
        <authorList>
            <person name="Benevides L."/>
            <person name="Burman S."/>
            <person name="Martin R."/>
            <person name="Robert V."/>
            <person name="Thomas M."/>
            <person name="Miquel S."/>
            <person name="Chain F."/>
            <person name="Sokol H."/>
            <person name="Bermudez-Humaran L.G."/>
            <person name="Morrison M."/>
            <person name="Langella P."/>
            <person name="Azevedo V.A."/>
            <person name="Chatel J.M."/>
            <person name="Soares S."/>
        </authorList>
    </citation>
    <scope>NUCLEOTIDE SEQUENCE [LARGE SCALE GENOMIC DNA]</scope>
    <source>
        <strain evidence="12 13">CNCM I 4546</strain>
    </source>
</reference>
<comment type="similarity">
    <text evidence="1 6 9">Belongs to the pyrroline-5-carboxylate reductase family.</text>
</comment>
<proteinExistence type="inferred from homology"/>
<dbReference type="PROSITE" id="PS00521">
    <property type="entry name" value="P5CR"/>
    <property type="match status" value="1"/>
</dbReference>
<dbReference type="InterPro" id="IPR053790">
    <property type="entry name" value="P5CR-like_CS"/>
</dbReference>
<dbReference type="HAMAP" id="MF_01925">
    <property type="entry name" value="P5C_reductase"/>
    <property type="match status" value="1"/>
</dbReference>
<comment type="function">
    <text evidence="5 6">Catalyzes the reduction of 1-pyrroline-5-carboxylate (PCA) to L-proline.</text>
</comment>
<dbReference type="PANTHER" id="PTHR11645">
    <property type="entry name" value="PYRROLINE-5-CARBOXYLATE REDUCTASE"/>
    <property type="match status" value="1"/>
</dbReference>
<evidence type="ECO:0000256" key="6">
    <source>
        <dbReference type="HAMAP-Rule" id="MF_01925"/>
    </source>
</evidence>
<protein>
    <recommendedName>
        <fullName evidence="6 7">Pyrroline-5-carboxylate reductase</fullName>
        <shortName evidence="6">P5C reductase</shortName>
        <shortName evidence="6">P5CR</shortName>
        <ecNumber evidence="6 7">1.5.1.2</ecNumber>
    </recommendedName>
    <alternativeName>
        <fullName evidence="6">PCA reductase</fullName>
    </alternativeName>
</protein>